<evidence type="ECO:0000313" key="9">
    <source>
        <dbReference type="Proteomes" id="UP000244913"/>
    </source>
</evidence>
<dbReference type="Proteomes" id="UP000244913">
    <property type="component" value="Unassembled WGS sequence"/>
</dbReference>
<keyword evidence="5" id="KW-0408">Iron</keyword>
<dbReference type="RefSeq" id="WP_116568220.1">
    <property type="nucleotide sequence ID" value="NZ_QDKP01000040.1"/>
</dbReference>
<keyword evidence="3" id="KW-0479">Metal-binding</keyword>
<dbReference type="Pfam" id="PF03232">
    <property type="entry name" value="COQ7"/>
    <property type="match status" value="1"/>
</dbReference>
<evidence type="ECO:0000256" key="2">
    <source>
        <dbReference type="ARBA" id="ARBA00022688"/>
    </source>
</evidence>
<dbReference type="SUPFAM" id="SSF47240">
    <property type="entry name" value="Ferritin-like"/>
    <property type="match status" value="1"/>
</dbReference>
<keyword evidence="9" id="KW-1185">Reference proteome</keyword>
<dbReference type="GO" id="GO:0006744">
    <property type="term" value="P:ubiquinone biosynthetic process"/>
    <property type="evidence" value="ECO:0007669"/>
    <property type="project" value="UniProtKB-KW"/>
</dbReference>
<reference evidence="8 9" key="1">
    <citation type="submission" date="2018-04" db="EMBL/GenBank/DDBJ databases">
        <title>The genome sequence of Caulobacter sp. 736.</title>
        <authorList>
            <person name="Gao J."/>
            <person name="Sun J."/>
        </authorList>
    </citation>
    <scope>NUCLEOTIDE SEQUENCE [LARGE SCALE GENOMIC DNA]</scope>
    <source>
        <strain evidence="8 9">736</strain>
    </source>
</reference>
<comment type="caution">
    <text evidence="8">The sequence shown here is derived from an EMBL/GenBank/DDBJ whole genome shotgun (WGS) entry which is preliminary data.</text>
</comment>
<dbReference type="InterPro" id="IPR009078">
    <property type="entry name" value="Ferritin-like_SF"/>
</dbReference>
<evidence type="ECO:0000256" key="7">
    <source>
        <dbReference type="ARBA" id="ARBA00023136"/>
    </source>
</evidence>
<proteinExistence type="predicted"/>
<sequence>MSTPKNRTVEARILRVNHGGEHGAIRIYRAQIALARLRAPDLLPFLTRTLAHEREHLERFQALMPTRAAKPCRLMWIWSVGGVALGGVTGVLGRKAILVCTEAVERTVHRHLDDQLAWLGERDAEMAATIHDIQQQELGHLRYAEKERGAPNGLTALLDATICIAVEALIWLSTRGDSLRLARTLRAAA</sequence>
<evidence type="ECO:0000256" key="5">
    <source>
        <dbReference type="ARBA" id="ARBA00023004"/>
    </source>
</evidence>
<evidence type="ECO:0000256" key="6">
    <source>
        <dbReference type="ARBA" id="ARBA00023033"/>
    </source>
</evidence>
<evidence type="ECO:0000256" key="4">
    <source>
        <dbReference type="ARBA" id="ARBA00023002"/>
    </source>
</evidence>
<dbReference type="CDD" id="cd01042">
    <property type="entry name" value="DMQH"/>
    <property type="match status" value="1"/>
</dbReference>
<gene>
    <name evidence="8" type="ORF">DDF65_14275</name>
</gene>
<dbReference type="EMBL" id="QDKP01000040">
    <property type="protein sequence ID" value="PVM81080.1"/>
    <property type="molecule type" value="Genomic_DNA"/>
</dbReference>
<evidence type="ECO:0000256" key="3">
    <source>
        <dbReference type="ARBA" id="ARBA00022723"/>
    </source>
</evidence>
<accession>A0A2T9JDS2</accession>
<protein>
    <submittedName>
        <fullName evidence="8">Demethoxyubiquinone hydroxylase family protein</fullName>
    </submittedName>
</protein>
<dbReference type="InterPro" id="IPR011566">
    <property type="entry name" value="Ubq_synth_Coq7"/>
</dbReference>
<keyword evidence="7" id="KW-0472">Membrane</keyword>
<dbReference type="GO" id="GO:0008682">
    <property type="term" value="F:3-demethoxyubiquinol 3-hydroxylase activity"/>
    <property type="evidence" value="ECO:0007669"/>
    <property type="project" value="TreeGrafter"/>
</dbReference>
<dbReference type="PANTHER" id="PTHR11237:SF4">
    <property type="entry name" value="5-DEMETHOXYUBIQUINONE HYDROXYLASE, MITOCHONDRIAL"/>
    <property type="match status" value="1"/>
</dbReference>
<keyword evidence="4" id="KW-0560">Oxidoreductase</keyword>
<evidence type="ECO:0000256" key="1">
    <source>
        <dbReference type="ARBA" id="ARBA00004749"/>
    </source>
</evidence>
<dbReference type="AlphaFoldDB" id="A0A2T9JDS2"/>
<comment type="pathway">
    <text evidence="1">Cofactor biosynthesis; ubiquinone biosynthesis.</text>
</comment>
<organism evidence="8 9">
    <name type="scientific">Caulobacter radicis</name>
    <dbReference type="NCBI Taxonomy" id="2172650"/>
    <lineage>
        <taxon>Bacteria</taxon>
        <taxon>Pseudomonadati</taxon>
        <taxon>Pseudomonadota</taxon>
        <taxon>Alphaproteobacteria</taxon>
        <taxon>Caulobacterales</taxon>
        <taxon>Caulobacteraceae</taxon>
        <taxon>Caulobacter</taxon>
    </lineage>
</organism>
<keyword evidence="6" id="KW-0503">Monooxygenase</keyword>
<keyword evidence="2" id="KW-0831">Ubiquinone biosynthesis</keyword>
<evidence type="ECO:0000313" key="8">
    <source>
        <dbReference type="EMBL" id="PVM81080.1"/>
    </source>
</evidence>
<name>A0A2T9JDS2_9CAUL</name>
<dbReference type="PANTHER" id="PTHR11237">
    <property type="entry name" value="COENZYME Q10 BIOSYNTHESIS PROTEIN 7"/>
    <property type="match status" value="1"/>
</dbReference>
<keyword evidence="8" id="KW-0830">Ubiquinone</keyword>
<dbReference type="GO" id="GO:0046872">
    <property type="term" value="F:metal ion binding"/>
    <property type="evidence" value="ECO:0007669"/>
    <property type="project" value="UniProtKB-KW"/>
</dbReference>